<dbReference type="AlphaFoldDB" id="A0A178ZWP6"/>
<dbReference type="Proteomes" id="UP000078343">
    <property type="component" value="Unassembled WGS sequence"/>
</dbReference>
<feature type="compositionally biased region" description="Basic and acidic residues" evidence="3">
    <location>
        <begin position="139"/>
        <end position="150"/>
    </location>
</feature>
<dbReference type="PANTHER" id="PTHR40621:SF6">
    <property type="entry name" value="AP-1-LIKE TRANSCRIPTION FACTOR YAP1-RELATED"/>
    <property type="match status" value="1"/>
</dbReference>
<dbReference type="Pfam" id="PF00170">
    <property type="entry name" value="bZIP_1"/>
    <property type="match status" value="1"/>
</dbReference>
<evidence type="ECO:0000256" key="1">
    <source>
        <dbReference type="ARBA" id="ARBA00004123"/>
    </source>
</evidence>
<organism evidence="5 6">
    <name type="scientific">Fonsecaea erecta</name>
    <dbReference type="NCBI Taxonomy" id="1367422"/>
    <lineage>
        <taxon>Eukaryota</taxon>
        <taxon>Fungi</taxon>
        <taxon>Dikarya</taxon>
        <taxon>Ascomycota</taxon>
        <taxon>Pezizomycotina</taxon>
        <taxon>Eurotiomycetes</taxon>
        <taxon>Chaetothyriomycetidae</taxon>
        <taxon>Chaetothyriales</taxon>
        <taxon>Herpotrichiellaceae</taxon>
        <taxon>Fonsecaea</taxon>
    </lineage>
</organism>
<dbReference type="PROSITE" id="PS50217">
    <property type="entry name" value="BZIP"/>
    <property type="match status" value="1"/>
</dbReference>
<keyword evidence="6" id="KW-1185">Reference proteome</keyword>
<feature type="domain" description="BZIP" evidence="4">
    <location>
        <begin position="165"/>
        <end position="228"/>
    </location>
</feature>
<dbReference type="EMBL" id="LVYI01000001">
    <property type="protein sequence ID" value="OAP64117.1"/>
    <property type="molecule type" value="Genomic_DNA"/>
</dbReference>
<dbReference type="PANTHER" id="PTHR40621">
    <property type="entry name" value="TRANSCRIPTION FACTOR KAPC-RELATED"/>
    <property type="match status" value="1"/>
</dbReference>
<evidence type="ECO:0000313" key="5">
    <source>
        <dbReference type="EMBL" id="OAP64117.1"/>
    </source>
</evidence>
<evidence type="ECO:0000259" key="4">
    <source>
        <dbReference type="PROSITE" id="PS50217"/>
    </source>
</evidence>
<dbReference type="OrthoDB" id="2593073at2759"/>
<dbReference type="SMART" id="SM00338">
    <property type="entry name" value="BRLZ"/>
    <property type="match status" value="1"/>
</dbReference>
<keyword evidence="2" id="KW-0539">Nucleus</keyword>
<dbReference type="Gene3D" id="1.20.5.170">
    <property type="match status" value="1"/>
</dbReference>
<name>A0A178ZWP6_9EURO</name>
<dbReference type="InterPro" id="IPR004827">
    <property type="entry name" value="bZIP"/>
</dbReference>
<accession>A0A178ZWP6</accession>
<gene>
    <name evidence="5" type="ORF">AYL99_00089</name>
</gene>
<feature type="region of interest" description="Disordered" evidence="3">
    <location>
        <begin position="86"/>
        <end position="184"/>
    </location>
</feature>
<evidence type="ECO:0000256" key="2">
    <source>
        <dbReference type="ARBA" id="ARBA00023242"/>
    </source>
</evidence>
<evidence type="ECO:0000313" key="6">
    <source>
        <dbReference type="Proteomes" id="UP000078343"/>
    </source>
</evidence>
<feature type="compositionally biased region" description="Polar residues" evidence="3">
    <location>
        <begin position="151"/>
        <end position="160"/>
    </location>
</feature>
<dbReference type="GO" id="GO:0000976">
    <property type="term" value="F:transcription cis-regulatory region binding"/>
    <property type="evidence" value="ECO:0007669"/>
    <property type="project" value="InterPro"/>
</dbReference>
<dbReference type="InterPro" id="IPR050936">
    <property type="entry name" value="AP-1-like"/>
</dbReference>
<dbReference type="SUPFAM" id="SSF57959">
    <property type="entry name" value="Leucine zipper domain"/>
    <property type="match status" value="1"/>
</dbReference>
<dbReference type="InterPro" id="IPR046347">
    <property type="entry name" value="bZIP_sf"/>
</dbReference>
<evidence type="ECO:0000256" key="3">
    <source>
        <dbReference type="SAM" id="MobiDB-lite"/>
    </source>
</evidence>
<dbReference type="CDD" id="cd14688">
    <property type="entry name" value="bZIP_YAP"/>
    <property type="match status" value="1"/>
</dbReference>
<proteinExistence type="predicted"/>
<dbReference type="GO" id="GO:0090575">
    <property type="term" value="C:RNA polymerase II transcription regulator complex"/>
    <property type="evidence" value="ECO:0007669"/>
    <property type="project" value="TreeGrafter"/>
</dbReference>
<feature type="compositionally biased region" description="Basic and acidic residues" evidence="3">
    <location>
        <begin position="161"/>
        <end position="171"/>
    </location>
</feature>
<dbReference type="PROSITE" id="PS00036">
    <property type="entry name" value="BZIP_BASIC"/>
    <property type="match status" value="1"/>
</dbReference>
<feature type="region of interest" description="Disordered" evidence="3">
    <location>
        <begin position="1"/>
        <end position="38"/>
    </location>
</feature>
<dbReference type="RefSeq" id="XP_018697484.1">
    <property type="nucleotide sequence ID" value="XM_018831605.1"/>
</dbReference>
<protein>
    <recommendedName>
        <fullName evidence="4">BZIP domain-containing protein</fullName>
    </recommendedName>
</protein>
<comment type="subcellular location">
    <subcellularLocation>
        <location evidence="1">Nucleus</location>
    </subcellularLocation>
</comment>
<reference evidence="5 6" key="1">
    <citation type="submission" date="2016-04" db="EMBL/GenBank/DDBJ databases">
        <title>Draft genome of Fonsecaea erecta CBS 125763.</title>
        <authorList>
            <person name="Weiss V.A."/>
            <person name="Vicente V.A."/>
            <person name="Raittz R.T."/>
            <person name="Moreno L.F."/>
            <person name="De Souza E.M."/>
            <person name="Pedrosa F.O."/>
            <person name="Steffens M.B."/>
            <person name="Faoro H."/>
            <person name="Tadra-Sfeir M.Z."/>
            <person name="Najafzadeh M.J."/>
            <person name="Felipe M.S."/>
            <person name="Teixeira M."/>
            <person name="Sun J."/>
            <person name="Xi L."/>
            <person name="Gomes R."/>
            <person name="De Azevedo C.M."/>
            <person name="Salgado C.G."/>
            <person name="Da Silva M.B."/>
            <person name="Nascimento M.F."/>
            <person name="Queiroz-Telles F."/>
            <person name="Attili D.S."/>
            <person name="Gorbushina A."/>
        </authorList>
    </citation>
    <scope>NUCLEOTIDE SEQUENCE [LARGE SCALE GENOMIC DNA]</scope>
    <source>
        <strain evidence="5 6">CBS 125763</strain>
    </source>
</reference>
<dbReference type="STRING" id="1367422.A0A178ZWP6"/>
<dbReference type="GeneID" id="30004259"/>
<comment type="caution">
    <text evidence="5">The sequence shown here is derived from an EMBL/GenBank/DDBJ whole genome shotgun (WGS) entry which is preliminary data.</text>
</comment>
<sequence>MSVPSQRPTQPPRHSHLSTSIVPGLVPQGGFPQHHGLSQEDIDGLFSFDAFPQQNFDEWSRQVSAEEMWQQDHGLFEGFWASGPGVDHQGASPMSISGHVGQHGPRKVSTPDYPTNGMPYGLRLEYDGNDELPVGGEGVGDRQERQRSEATDNNSTGAESTKADSPSEQKRKMQNRQAQRAFRERKVKYVQDLEKQVKDLLLYAESLKHENQMLRARGQWLSNQLKSLHRQASSKRGPS</sequence>
<dbReference type="GO" id="GO:0001228">
    <property type="term" value="F:DNA-binding transcription activator activity, RNA polymerase II-specific"/>
    <property type="evidence" value="ECO:0007669"/>
    <property type="project" value="TreeGrafter"/>
</dbReference>